<gene>
    <name evidence="11" type="primary">eccB</name>
    <name evidence="11" type="ORF">ACFFTR_39275</name>
</gene>
<keyword evidence="9 10" id="KW-0472">Membrane</keyword>
<dbReference type="InterPro" id="IPR007795">
    <property type="entry name" value="T7SS_EccB"/>
</dbReference>
<evidence type="ECO:0000256" key="10">
    <source>
        <dbReference type="SAM" id="Phobius"/>
    </source>
</evidence>
<dbReference type="InterPro" id="IPR042485">
    <property type="entry name" value="T7SS_EccB_R3"/>
</dbReference>
<protein>
    <submittedName>
        <fullName evidence="11">Type VII secretion protein EccB</fullName>
    </submittedName>
</protein>
<dbReference type="PANTHER" id="PTHR40765">
    <property type="entry name" value="ESX-2 SECRETION SYSTEM ATPASE ECCB2"/>
    <property type="match status" value="1"/>
</dbReference>
<dbReference type="Pfam" id="PF05108">
    <property type="entry name" value="T7SS_ESX1_EccB"/>
    <property type="match status" value="1"/>
</dbReference>
<proteinExistence type="inferred from homology"/>
<keyword evidence="6" id="KW-0378">Hydrolase</keyword>
<evidence type="ECO:0000256" key="5">
    <source>
        <dbReference type="ARBA" id="ARBA00022741"/>
    </source>
</evidence>
<evidence type="ECO:0000313" key="12">
    <source>
        <dbReference type="Proteomes" id="UP001589608"/>
    </source>
</evidence>
<evidence type="ECO:0000313" key="11">
    <source>
        <dbReference type="EMBL" id="MFB9449155.1"/>
    </source>
</evidence>
<reference evidence="11 12" key="1">
    <citation type="submission" date="2024-09" db="EMBL/GenBank/DDBJ databases">
        <authorList>
            <person name="Sun Q."/>
            <person name="Mori K."/>
        </authorList>
    </citation>
    <scope>NUCLEOTIDE SEQUENCE [LARGE SCALE GENOMIC DNA]</scope>
    <source>
        <strain evidence="11 12">JCM 3307</strain>
    </source>
</reference>
<keyword evidence="12" id="KW-1185">Reference proteome</keyword>
<dbReference type="PANTHER" id="PTHR40765:SF2">
    <property type="entry name" value="ESX-2 SECRETION SYSTEM ATPASE ECCB2"/>
    <property type="match status" value="1"/>
</dbReference>
<evidence type="ECO:0000256" key="4">
    <source>
        <dbReference type="ARBA" id="ARBA00022692"/>
    </source>
</evidence>
<keyword evidence="4 10" id="KW-0812">Transmembrane</keyword>
<organism evidence="11 12">
    <name type="scientific">Dactylosporangium vinaceum</name>
    <dbReference type="NCBI Taxonomy" id="53362"/>
    <lineage>
        <taxon>Bacteria</taxon>
        <taxon>Bacillati</taxon>
        <taxon>Actinomycetota</taxon>
        <taxon>Actinomycetes</taxon>
        <taxon>Micromonosporales</taxon>
        <taxon>Micromonosporaceae</taxon>
        <taxon>Dactylosporangium</taxon>
    </lineage>
</organism>
<evidence type="ECO:0000256" key="3">
    <source>
        <dbReference type="ARBA" id="ARBA00022475"/>
    </source>
</evidence>
<accession>A0ABV5MJV8</accession>
<dbReference type="EMBL" id="JBHMCA010000063">
    <property type="protein sequence ID" value="MFB9449155.1"/>
    <property type="molecule type" value="Genomic_DNA"/>
</dbReference>
<evidence type="ECO:0000256" key="6">
    <source>
        <dbReference type="ARBA" id="ARBA00022801"/>
    </source>
</evidence>
<name>A0ABV5MJV8_9ACTN</name>
<keyword evidence="8 10" id="KW-1133">Transmembrane helix</keyword>
<comment type="caution">
    <text evidence="11">The sequence shown here is derived from an EMBL/GenBank/DDBJ whole genome shotgun (WGS) entry which is preliminary data.</text>
</comment>
<comment type="subcellular location">
    <subcellularLocation>
        <location evidence="1">Cell membrane</location>
        <topology evidence="1">Single-pass membrane protein</topology>
    </subcellularLocation>
</comment>
<evidence type="ECO:0000256" key="1">
    <source>
        <dbReference type="ARBA" id="ARBA00004162"/>
    </source>
</evidence>
<evidence type="ECO:0000256" key="8">
    <source>
        <dbReference type="ARBA" id="ARBA00022989"/>
    </source>
</evidence>
<dbReference type="Gene3D" id="2.40.50.910">
    <property type="entry name" value="Type VII secretion system EccB, repeat 3 domain"/>
    <property type="match status" value="1"/>
</dbReference>
<dbReference type="Proteomes" id="UP001589608">
    <property type="component" value="Unassembled WGS sequence"/>
</dbReference>
<keyword evidence="3" id="KW-1003">Cell membrane</keyword>
<dbReference type="InterPro" id="IPR044857">
    <property type="entry name" value="T7SS_EccB_R1"/>
</dbReference>
<keyword evidence="7" id="KW-0067">ATP-binding</keyword>
<dbReference type="RefSeq" id="WP_223092821.1">
    <property type="nucleotide sequence ID" value="NZ_CP061913.1"/>
</dbReference>
<sequence length="496" mass="50161">MRTRSEQVRAHRFVTRRIVSALLSGEPETTDLPMRRLGLAIFGSVMLATIVFAAFGIYGQINPGGGSVEENSIVIEEESGARFVYLQGRLYPVLNYASARLIMGSATPSVSTVSSKKLRDIPRGVPVGIAGAPDSLPDAKSLLGLPWQVCEGPRSASTATLTTSLLIGSAVPDGAGLGDEGMLMQLGTDGATFVLLHGVRLKVPAGQSSGPVRAALNLSAVRPVVVDDAFVNALPAGPDLAVPVIPGKGGASQKKISGASVPVGTLYRSNNVYYVMLAQGLATIGEVTADLLVAGGAARPTELAPAVAGAALANVDFDPPGMPRTLWTMRQVPAGTTVCAKFAAGQSDPAAQTLTVDLHGQIPGALAQITNGDVSAPRNGIDGVLSADRVVIAGGHGALVRLLPVPGSDAVTTVYLITDQGIKYPLAAGPKSGDGGAGSSGGGAQASLGFGEVKPVPIDRDLLALVPTGPTLDPAAALSFLPAGNVAATPSVRSSG</sequence>
<evidence type="ECO:0000256" key="7">
    <source>
        <dbReference type="ARBA" id="ARBA00022840"/>
    </source>
</evidence>
<feature type="transmembrane region" description="Helical" evidence="10">
    <location>
        <begin position="37"/>
        <end position="58"/>
    </location>
</feature>
<keyword evidence="5" id="KW-0547">Nucleotide-binding</keyword>
<evidence type="ECO:0000256" key="9">
    <source>
        <dbReference type="ARBA" id="ARBA00023136"/>
    </source>
</evidence>
<dbReference type="NCBIfam" id="TIGR03919">
    <property type="entry name" value="T7SS_EccB"/>
    <property type="match status" value="1"/>
</dbReference>
<comment type="similarity">
    <text evidence="2">Belongs to the EccB family.</text>
</comment>
<evidence type="ECO:0000256" key="2">
    <source>
        <dbReference type="ARBA" id="ARBA00008149"/>
    </source>
</evidence>
<dbReference type="Gene3D" id="3.30.2390.20">
    <property type="entry name" value="Type VII secretion system EccB, repeat 1 domain"/>
    <property type="match status" value="1"/>
</dbReference>